<evidence type="ECO:0000256" key="1">
    <source>
        <dbReference type="ARBA" id="ARBA00001593"/>
    </source>
</evidence>
<feature type="transmembrane region" description="Helical" evidence="13">
    <location>
        <begin position="1158"/>
        <end position="1180"/>
    </location>
</feature>
<dbReference type="CDD" id="cd07302">
    <property type="entry name" value="CHD"/>
    <property type="match status" value="2"/>
</dbReference>
<feature type="region of interest" description="Disordered" evidence="12">
    <location>
        <begin position="1933"/>
        <end position="2046"/>
    </location>
</feature>
<evidence type="ECO:0000313" key="15">
    <source>
        <dbReference type="EMBL" id="CAI6356078.1"/>
    </source>
</evidence>
<keyword evidence="11" id="KW-0456">Lyase</keyword>
<evidence type="ECO:0000256" key="10">
    <source>
        <dbReference type="ARBA" id="ARBA00023136"/>
    </source>
</evidence>
<keyword evidence="9 13" id="KW-1133">Transmembrane helix</keyword>
<feature type="region of interest" description="Disordered" evidence="12">
    <location>
        <begin position="1831"/>
        <end position="1903"/>
    </location>
</feature>
<feature type="region of interest" description="Disordered" evidence="12">
    <location>
        <begin position="2075"/>
        <end position="2117"/>
    </location>
</feature>
<evidence type="ECO:0000256" key="6">
    <source>
        <dbReference type="ARBA" id="ARBA00022741"/>
    </source>
</evidence>
<evidence type="ECO:0000256" key="3">
    <source>
        <dbReference type="ARBA" id="ARBA00012201"/>
    </source>
</evidence>
<dbReference type="PROSITE" id="PS50125">
    <property type="entry name" value="GUANYLATE_CYCLASE_2"/>
    <property type="match status" value="2"/>
</dbReference>
<dbReference type="GO" id="GO:0005524">
    <property type="term" value="F:ATP binding"/>
    <property type="evidence" value="ECO:0007669"/>
    <property type="project" value="UniProtKB-KW"/>
</dbReference>
<evidence type="ECO:0000256" key="4">
    <source>
        <dbReference type="ARBA" id="ARBA00022692"/>
    </source>
</evidence>
<evidence type="ECO:0000256" key="9">
    <source>
        <dbReference type="ARBA" id="ARBA00022989"/>
    </source>
</evidence>
<evidence type="ECO:0000256" key="5">
    <source>
        <dbReference type="ARBA" id="ARBA00022723"/>
    </source>
</evidence>
<feature type="compositionally biased region" description="Polar residues" evidence="12">
    <location>
        <begin position="1986"/>
        <end position="1996"/>
    </location>
</feature>
<dbReference type="SMART" id="SM00044">
    <property type="entry name" value="CYCc"/>
    <property type="match status" value="1"/>
</dbReference>
<evidence type="ECO:0000256" key="13">
    <source>
        <dbReference type="SAM" id="Phobius"/>
    </source>
</evidence>
<dbReference type="PANTHER" id="PTHR45627:SF1">
    <property type="entry name" value="ADENYLATE CYCLASE TYPE 8"/>
    <property type="match status" value="1"/>
</dbReference>
<feature type="transmembrane region" description="Helical" evidence="13">
    <location>
        <begin position="146"/>
        <end position="167"/>
    </location>
</feature>
<keyword evidence="4 13" id="KW-0812">Transmembrane</keyword>
<evidence type="ECO:0000256" key="8">
    <source>
        <dbReference type="ARBA" id="ARBA00022842"/>
    </source>
</evidence>
<feature type="compositionally biased region" description="Polar residues" evidence="12">
    <location>
        <begin position="2203"/>
        <end position="2215"/>
    </location>
</feature>
<organism evidence="15 16">
    <name type="scientific">Macrosiphum euphorbiae</name>
    <name type="common">potato aphid</name>
    <dbReference type="NCBI Taxonomy" id="13131"/>
    <lineage>
        <taxon>Eukaryota</taxon>
        <taxon>Metazoa</taxon>
        <taxon>Ecdysozoa</taxon>
        <taxon>Arthropoda</taxon>
        <taxon>Hexapoda</taxon>
        <taxon>Insecta</taxon>
        <taxon>Pterygota</taxon>
        <taxon>Neoptera</taxon>
        <taxon>Paraneoptera</taxon>
        <taxon>Hemiptera</taxon>
        <taxon>Sternorrhyncha</taxon>
        <taxon>Aphidomorpha</taxon>
        <taxon>Aphidoidea</taxon>
        <taxon>Aphididae</taxon>
        <taxon>Macrosiphini</taxon>
        <taxon>Macrosiphum</taxon>
    </lineage>
</organism>
<feature type="transmembrane region" description="Helical" evidence="13">
    <location>
        <begin position="923"/>
        <end position="942"/>
    </location>
</feature>
<gene>
    <name evidence="15" type="ORF">MEUPH1_LOCUS11854</name>
</gene>
<feature type="transmembrane region" description="Helical" evidence="13">
    <location>
        <begin position="948"/>
        <end position="969"/>
    </location>
</feature>
<dbReference type="GO" id="GO:0007189">
    <property type="term" value="P:adenylate cyclase-activating G protein-coupled receptor signaling pathway"/>
    <property type="evidence" value="ECO:0007669"/>
    <property type="project" value="TreeGrafter"/>
</dbReference>
<feature type="transmembrane region" description="Helical" evidence="13">
    <location>
        <begin position="196"/>
        <end position="214"/>
    </location>
</feature>
<protein>
    <recommendedName>
        <fullName evidence="3">adenylate cyclase</fullName>
        <ecNumber evidence="3">4.6.1.1</ecNumber>
    </recommendedName>
</protein>
<feature type="compositionally biased region" description="Pro residues" evidence="12">
    <location>
        <begin position="1848"/>
        <end position="1862"/>
    </location>
</feature>
<keyword evidence="5" id="KW-0479">Metal-binding</keyword>
<feature type="region of interest" description="Disordered" evidence="12">
    <location>
        <begin position="2780"/>
        <end position="2799"/>
    </location>
</feature>
<keyword evidence="7" id="KW-0067">ATP-binding</keyword>
<feature type="compositionally biased region" description="Low complexity" evidence="12">
    <location>
        <begin position="2075"/>
        <end position="2115"/>
    </location>
</feature>
<feature type="domain" description="Guanylate cyclase" evidence="14">
    <location>
        <begin position="1482"/>
        <end position="1698"/>
    </location>
</feature>
<evidence type="ECO:0000256" key="2">
    <source>
        <dbReference type="ARBA" id="ARBA00004141"/>
    </source>
</evidence>
<evidence type="ECO:0000259" key="14">
    <source>
        <dbReference type="PROSITE" id="PS50125"/>
    </source>
</evidence>
<sequence>MNPLGTEVPGRRSLLNGLVTAATRSLRNGFQSNGHNSSSLVFPTISTSVNNSSTCRTPTTDNANITEEQRRWQQRQEEHRLNLLWYGGDEMQHSQQSPAVLFELHNRYQSPDDWEKQPLRQRRRKSQQSQHQGINKKRSALPTSPIVWAVLLHTIYSAAMAAVYYIYGVTSGSGWIWLKEVDSSSLFKWLCQLPPMWYFVGQAFCAVTIGYVWYQWQKREKWCCYMLIALFITAIFPSVPLAEVFGNKFVNKMTEVPAENSAERRNYYNSESFYENQLALYEGLWHVSFFIFVSYCLVLPISVGQSDNEYSETINGHNDIQKNIEDNFKEDRHISTAVLLFAIVASIGHTTFNMYIAYLQHKRLVNHPSMAAIQQLIANVVVLACVNLAGWLLRQSIIQDRIEIRSHEGNSIFDGKHKYLRAALRRQADKLNQLLTSLLPRRVFLEMKHDIVADAARYFNVIRSSNDNSHRDDVQLHRHQEEILLKIDNMPKMYLKEYENVSVVFANVTGFWDNAPLVVSHDNSGPQTSMQLITLIDRLLANLFRKLAYRNRCLPIRLLGHRMYFIAGLPDEESYGYDDDGHKNGTWMMNDNGHARNAIQMGLDLIDAVNTVVRDVSRFHNRHKINLNVRVGVHSGRVACGVLGFTGGTGIPSDSGSRWQYSAWGRDVHVASYIENCGRSGMVHVSRATVNQVTKKGVADTAVNRVNHLPPGVKLRNNTINNQTDSKDNLDDYSFERSREEERNQFLRHNRIDTYFVIPKTVYPHSESTEELTDNFTMYENGSRDIVSLILQSVDQQLLREEMRQKYAVAGLRPETEMESEQLPAISTTAIADIPVTMAALVPVVPIASVMKRNRHRRSRYFDQESQQAASTNINTNCAITSSMERYGRWENDVFVVCNNDDHEKVRSKSDDDDLFRIAKSQLLLLCVIITLFVVNVTTMPWTMLLGITFITPFVITAGELIYVMALLIDWIPRPRFYSTTYATAIIADDDEYYHHYDNNDSDTSSSSNGDDKKCLRRFFACHPGRYSLFAWLLKSFQCRTNTAMTTRNHLDNGDGWRKCYFKWCRCYGRHSWFTCCLNNQRASSCMSSDDSDIESRLGFRNENAIMAATTRTSPPRQQIRIQHSQPINMNNSYNNNLLRRRHRHLKRIYQEEERRTYFYWTCACCELIVVLLICLLALLNAFTCEPVDITATNTIYDQLHTHNTIMNGSGGFNTPTVNTTQLHRNPLTCMWPQYAVLTCCLVYVSIAIAFPIYYGSLPTLRMKIGILLVMTCVFAVAFVHFTHKHVFIAASMSSPTPLVYSKSDEFQNHRTNNTFTINYNDHREIINAPVHSDGYRENQRLLKLQDQEQQQAAGLNTATATVYAISFAIATLACFVYKHRLQDRRAHHRVKVDRDLRRLRVLREAHRRTLHAIVPDHVATLLRRSCSNDANDADDECERTQHQQNYGFGETRPIRTTHQSQEHMPAYLAPPLYQCGYRSIVIMFATIVQQEQSLPTNINRGEKNDAISHHCHKQLALLHNIFSEFDRLLDNQKYRGLIEKIKMLGTNTYMAAVGLQHNDGPKRRQVMLLKDMKERCDESCNFDGQETKNYIENYHVRDDVDNDLENEYELYNIISANYITFALDFIREMRRALHRQQTEMVTPVGSSNNSQPTQFVLRVGVNVGPAVAGLIGCNDRIWKRPQFDVWGNTVNEARQMDITSIPGRTQVTSCVVDIMQLVHYPNPKYEFETQTKMINKDKRIPTYFVRESFERDDEHNSVQRKPSNYHIPQLRQNSPYQYESDRPHQQNKQQTPIRPSQNVLRTTPLHLARDQPPLNVVPLVNIHSKHSHYNSMIQQDSRQKCLEPQKTTPPPPPPPRSPPPVTTRRTQYPMQHQFSEERDRYPDIQNRSRGAPQSRCVSNSTATTAATYARPLQKQQHPSTLAPVPHGLVRIFGDSQHLSPPNTPTTTEAKPTSSNHSTGGTILNTTLHDHQQPQPVRRPNVLLLKNTTSVSTNKFDANRPLPDPPRSSDTVAGRHRNRDDPRRRRRRQHNPPPTMTKQQQEAKQDIKNDHCLGVVSPAWPSSSSFRSPISVGSFVSVSSPPSSLSSSSSTDAGGTTTSNNNYNTTTASSSDDSYGCTTTEDCAGIDRVDTENLGTAASSVAMSSVHHRYRQQQQLLLHQWSPSTTANSSPVRRSASFRSPLSAGDNTAASSSSLRSPPIVGHTTTTNFGGTQSLNRRHVRSANTTTGAGSSSSRRRRRRQQQQNNTAIAGNSTPPAGVIPDVVGIMNTTSNVSTEKYESSSSSPWKKQQQRRQVTSKDQGTGGGVVGPDFTDEIRRILLLDQHRGNVRQQQGGPFKEEEMQVNKHSTDDKDRVNDNVAKHLPSSEQQHLCIATVGTMDRKHDKDDKNNQQVEKDIINIAAISVPTTVASTTSISSASLFEERERQITEQVKRQQAEVRRILQEHKNNVVAVVRGPATVMADAISHSRKRVMPLAVESSWSDDESLEPSSSLLDNKHRPQRVGFTVGLSDYEANSSIVTAETEYTTGGEGDDYTTDGDGYTTTGYTTDEAAAPAGRETDMPYAATISQPDASIARQLDDNLSTLNDTGLTDAEAALSDVNSMIDYNDCNDNNRYRGRRQSSLSSNSVCPYASDSFCEDDDDYNDDGQYFFWDGYHVQNENVELGDDDDDHDSRYNHNRILLQQQLSLTHPSSSSPPRADGCSGIDKKRSYYQQQLQQSTTMQTGDSDTTINITPRPIAPDATTAITTTRSATTINPSSIASNTSINASPNYCSTATNTLSSNTELDGPLSPSNIIKDMS</sequence>
<feature type="compositionally biased region" description="Polar residues" evidence="12">
    <location>
        <begin position="2285"/>
        <end position="2300"/>
    </location>
</feature>
<feature type="region of interest" description="Disordered" evidence="12">
    <location>
        <begin position="2717"/>
        <end position="2736"/>
    </location>
</feature>
<feature type="transmembrane region" description="Helical" evidence="13">
    <location>
        <begin position="337"/>
        <end position="359"/>
    </location>
</feature>
<evidence type="ECO:0000256" key="11">
    <source>
        <dbReference type="ARBA" id="ARBA00023239"/>
    </source>
</evidence>
<name>A0AAV0WJX6_9HEMI</name>
<dbReference type="EC" id="4.6.1.1" evidence="3"/>
<feature type="region of interest" description="Disordered" evidence="12">
    <location>
        <begin position="2328"/>
        <end position="2354"/>
    </location>
</feature>
<dbReference type="GO" id="GO:0004016">
    <property type="term" value="F:adenylate cyclase activity"/>
    <property type="evidence" value="ECO:0007669"/>
    <property type="project" value="UniProtKB-EC"/>
</dbReference>
<feature type="compositionally biased region" description="Basic and acidic residues" evidence="12">
    <location>
        <begin position="2336"/>
        <end position="2354"/>
    </location>
</feature>
<dbReference type="InterPro" id="IPR029787">
    <property type="entry name" value="Nucleotide_cyclase"/>
</dbReference>
<keyword evidence="8" id="KW-0460">Magnesium</keyword>
<comment type="caution">
    <text evidence="15">The sequence shown here is derived from an EMBL/GenBank/DDBJ whole genome shotgun (WGS) entry which is preliminary data.</text>
</comment>
<dbReference type="PANTHER" id="PTHR45627">
    <property type="entry name" value="ADENYLATE CYCLASE TYPE 1"/>
    <property type="match status" value="1"/>
</dbReference>
<evidence type="ECO:0000256" key="7">
    <source>
        <dbReference type="ARBA" id="ARBA00022840"/>
    </source>
</evidence>
<feature type="transmembrane region" description="Helical" evidence="13">
    <location>
        <begin position="1235"/>
        <end position="1255"/>
    </location>
</feature>
<feature type="region of interest" description="Disordered" evidence="12">
    <location>
        <begin position="2163"/>
        <end position="2310"/>
    </location>
</feature>
<reference evidence="15 16" key="1">
    <citation type="submission" date="2023-01" db="EMBL/GenBank/DDBJ databases">
        <authorList>
            <person name="Whitehead M."/>
        </authorList>
    </citation>
    <scope>NUCLEOTIDE SEQUENCE [LARGE SCALE GENOMIC DNA]</scope>
</reference>
<dbReference type="GO" id="GO:0006171">
    <property type="term" value="P:cAMP biosynthetic process"/>
    <property type="evidence" value="ECO:0007669"/>
    <property type="project" value="TreeGrafter"/>
</dbReference>
<dbReference type="Pfam" id="PF00211">
    <property type="entry name" value="Guanylate_cyc"/>
    <property type="match status" value="2"/>
</dbReference>
<proteinExistence type="predicted"/>
<evidence type="ECO:0000313" key="16">
    <source>
        <dbReference type="Proteomes" id="UP001160148"/>
    </source>
</evidence>
<feature type="transmembrane region" description="Helical" evidence="13">
    <location>
        <begin position="223"/>
        <end position="242"/>
    </location>
</feature>
<keyword evidence="6" id="KW-0547">Nucleotide-binding</keyword>
<dbReference type="SUPFAM" id="SSF55073">
    <property type="entry name" value="Nucleotide cyclase"/>
    <property type="match status" value="2"/>
</dbReference>
<comment type="subcellular location">
    <subcellularLocation>
        <location evidence="2">Membrane</location>
        <topology evidence="2">Multi-pass membrane protein</topology>
    </subcellularLocation>
</comment>
<feature type="transmembrane region" description="Helical" evidence="13">
    <location>
        <begin position="1267"/>
        <end position="1284"/>
    </location>
</feature>
<dbReference type="Gene3D" id="3.30.70.1230">
    <property type="entry name" value="Nucleotide cyclase"/>
    <property type="match status" value="2"/>
</dbReference>
<feature type="region of interest" description="Disordered" evidence="12">
    <location>
        <begin position="113"/>
        <end position="138"/>
    </location>
</feature>
<feature type="compositionally biased region" description="Polar residues" evidence="12">
    <location>
        <begin position="1787"/>
        <end position="1798"/>
    </location>
</feature>
<feature type="compositionally biased region" description="Polar residues" evidence="12">
    <location>
        <begin position="2245"/>
        <end position="2255"/>
    </location>
</feature>
<evidence type="ECO:0000256" key="12">
    <source>
        <dbReference type="SAM" id="MobiDB-lite"/>
    </source>
</evidence>
<feature type="domain" description="Guanylate cyclase" evidence="14">
    <location>
        <begin position="502"/>
        <end position="675"/>
    </location>
</feature>
<dbReference type="EMBL" id="CARXXK010000002">
    <property type="protein sequence ID" value="CAI6356078.1"/>
    <property type="molecule type" value="Genomic_DNA"/>
</dbReference>
<feature type="transmembrane region" description="Helical" evidence="13">
    <location>
        <begin position="283"/>
        <end position="303"/>
    </location>
</feature>
<dbReference type="InterPro" id="IPR001054">
    <property type="entry name" value="A/G_cyclase"/>
</dbReference>
<dbReference type="GO" id="GO:0035556">
    <property type="term" value="P:intracellular signal transduction"/>
    <property type="evidence" value="ECO:0007669"/>
    <property type="project" value="InterPro"/>
</dbReference>
<keyword evidence="10 13" id="KW-0472">Membrane</keyword>
<dbReference type="Proteomes" id="UP001160148">
    <property type="component" value="Unassembled WGS sequence"/>
</dbReference>
<feature type="compositionally biased region" description="Polar residues" evidence="12">
    <location>
        <begin position="2163"/>
        <end position="2196"/>
    </location>
</feature>
<keyword evidence="16" id="KW-1185">Reference proteome</keyword>
<accession>A0AAV0WJX6</accession>
<dbReference type="GO" id="GO:0046872">
    <property type="term" value="F:metal ion binding"/>
    <property type="evidence" value="ECO:0007669"/>
    <property type="project" value="UniProtKB-KW"/>
</dbReference>
<feature type="compositionally biased region" description="Polar residues" evidence="12">
    <location>
        <begin position="1937"/>
        <end position="1967"/>
    </location>
</feature>
<feature type="transmembrane region" description="Helical" evidence="13">
    <location>
        <begin position="371"/>
        <end position="393"/>
    </location>
</feature>
<feature type="region of interest" description="Disordered" evidence="12">
    <location>
        <begin position="1751"/>
        <end position="1798"/>
    </location>
</feature>
<comment type="catalytic activity">
    <reaction evidence="1">
        <text>ATP = 3',5'-cyclic AMP + diphosphate</text>
        <dbReference type="Rhea" id="RHEA:15389"/>
        <dbReference type="ChEBI" id="CHEBI:30616"/>
        <dbReference type="ChEBI" id="CHEBI:33019"/>
        <dbReference type="ChEBI" id="CHEBI:58165"/>
        <dbReference type="EC" id="4.6.1.1"/>
    </reaction>
</comment>
<dbReference type="GO" id="GO:0005886">
    <property type="term" value="C:plasma membrane"/>
    <property type="evidence" value="ECO:0007669"/>
    <property type="project" value="TreeGrafter"/>
</dbReference>